<feature type="chain" id="PRO_5038743031" description="OmpH family outer membrane protein" evidence="1">
    <location>
        <begin position="26"/>
        <end position="143"/>
    </location>
</feature>
<reference evidence="2 3" key="1">
    <citation type="journal article" date="2018" name="Int. J. Syst. Evol. Microbiol.">
        <title>Planococcus salinus sp. nov., a moderately halophilic bacterium isolated from a saline-alkali soil.</title>
        <authorList>
            <person name="Gan L."/>
        </authorList>
    </citation>
    <scope>NUCLEOTIDE SEQUENCE [LARGE SCALE GENOMIC DNA]</scope>
    <source>
        <strain evidence="2 3">LCB217</strain>
    </source>
</reference>
<dbReference type="RefSeq" id="WP_123164875.1">
    <property type="nucleotide sequence ID" value="NZ_RIAX01000004.1"/>
</dbReference>
<evidence type="ECO:0000313" key="3">
    <source>
        <dbReference type="Proteomes" id="UP000275473"/>
    </source>
</evidence>
<organism evidence="2 3">
    <name type="scientific">Planococcus salinus</name>
    <dbReference type="NCBI Taxonomy" id="1848460"/>
    <lineage>
        <taxon>Bacteria</taxon>
        <taxon>Bacillati</taxon>
        <taxon>Bacillota</taxon>
        <taxon>Bacilli</taxon>
        <taxon>Bacillales</taxon>
        <taxon>Caryophanaceae</taxon>
        <taxon>Planococcus</taxon>
    </lineage>
</organism>
<accession>A0A3M8P8U8</accession>
<protein>
    <recommendedName>
        <fullName evidence="4">OmpH family outer membrane protein</fullName>
    </recommendedName>
</protein>
<proteinExistence type="predicted"/>
<evidence type="ECO:0000313" key="2">
    <source>
        <dbReference type="EMBL" id="RNF39680.1"/>
    </source>
</evidence>
<dbReference type="AlphaFoldDB" id="A0A3M8P8U8"/>
<dbReference type="OrthoDB" id="2861041at2"/>
<dbReference type="EMBL" id="RIAX01000004">
    <property type="protein sequence ID" value="RNF39680.1"/>
    <property type="molecule type" value="Genomic_DNA"/>
</dbReference>
<feature type="signal peptide" evidence="1">
    <location>
        <begin position="1"/>
        <end position="25"/>
    </location>
</feature>
<keyword evidence="3" id="KW-1185">Reference proteome</keyword>
<name>A0A3M8P8U8_9BACL</name>
<keyword evidence="1" id="KW-0732">Signal</keyword>
<dbReference type="Proteomes" id="UP000275473">
    <property type="component" value="Unassembled WGS sequence"/>
</dbReference>
<gene>
    <name evidence="2" type="ORF">EEX84_06820</name>
</gene>
<evidence type="ECO:0000256" key="1">
    <source>
        <dbReference type="SAM" id="SignalP"/>
    </source>
</evidence>
<evidence type="ECO:0008006" key="4">
    <source>
        <dbReference type="Google" id="ProtNLM"/>
    </source>
</evidence>
<comment type="caution">
    <text evidence="2">The sequence shown here is derived from an EMBL/GenBank/DDBJ whole genome shotgun (WGS) entry which is preliminary data.</text>
</comment>
<sequence>MFKKGVMAFGVSLALILSAGAPGFAAGAETNQEVEKALSGIEKTNNKIDFEIEKNESKADRFYAHYKNKSTLEKNSAKQERLQVKYQQKRDKLIADLRVKAEKMTVKEISKASKAGVETEIYLTPGQFGDVEALIDPIRVIGW</sequence>